<organism evidence="8 9">
    <name type="scientific">Batrachochytrium salamandrivorans</name>
    <dbReference type="NCBI Taxonomy" id="1357716"/>
    <lineage>
        <taxon>Eukaryota</taxon>
        <taxon>Fungi</taxon>
        <taxon>Fungi incertae sedis</taxon>
        <taxon>Chytridiomycota</taxon>
        <taxon>Chytridiomycota incertae sedis</taxon>
        <taxon>Chytridiomycetes</taxon>
        <taxon>Rhizophydiales</taxon>
        <taxon>Rhizophydiales incertae sedis</taxon>
        <taxon>Batrachochytrium</taxon>
    </lineage>
</organism>
<evidence type="ECO:0000256" key="5">
    <source>
        <dbReference type="ARBA" id="ARBA00023136"/>
    </source>
</evidence>
<dbReference type="InterPro" id="IPR006977">
    <property type="entry name" value="Yip1_dom"/>
</dbReference>
<dbReference type="Pfam" id="PF04893">
    <property type="entry name" value="Yip1"/>
    <property type="match status" value="1"/>
</dbReference>
<proteinExistence type="inferred from homology"/>
<comment type="caution">
    <text evidence="8">The sequence shown here is derived from an EMBL/GenBank/DDBJ whole genome shotgun (WGS) entry which is preliminary data.</text>
</comment>
<evidence type="ECO:0000259" key="7">
    <source>
        <dbReference type="Pfam" id="PF04893"/>
    </source>
</evidence>
<evidence type="ECO:0000256" key="2">
    <source>
        <dbReference type="ARBA" id="ARBA00010596"/>
    </source>
</evidence>
<keyword evidence="3 6" id="KW-0812">Transmembrane</keyword>
<keyword evidence="4 6" id="KW-1133">Transmembrane helix</keyword>
<dbReference type="PANTHER" id="PTHR21236:SF2">
    <property type="entry name" value="PROTEIN YIPF"/>
    <property type="match status" value="1"/>
</dbReference>
<evidence type="ECO:0000313" key="9">
    <source>
        <dbReference type="Proteomes" id="UP001648503"/>
    </source>
</evidence>
<sequence length="264" mass="28527">MASQNVLFSGSNSGAQQGYYPASTQEELSFQQFTYGDGSSQGFSGGAGSSVGQQSGGFYNDSTYSASQASFRADMSGGVTWQTIRSAFSTGGFPDEPPLLQELDINFSHIKTKGLTVMNPFRQIDRHIMDDTDLAGPILFCFLFGGFLFLSGKAHFGYIYGVATLGWLSMYAILNLMSETGIDGYRTASVLGYALLPMVILSSLTIFFKMQDFIGIILSALTVTWCTSSSSGMFVTVLSMKEQRLLVAYPVALLYSAFALLAVF</sequence>
<evidence type="ECO:0000256" key="4">
    <source>
        <dbReference type="ARBA" id="ARBA00022989"/>
    </source>
</evidence>
<comment type="subcellular location">
    <subcellularLocation>
        <location evidence="6">Golgi apparatus membrane</location>
        <topology evidence="6">Multi-pass membrane protein</topology>
    </subcellularLocation>
    <subcellularLocation>
        <location evidence="1">Membrane</location>
        <topology evidence="1">Multi-pass membrane protein</topology>
    </subcellularLocation>
</comment>
<gene>
    <name evidence="8" type="ORF">BASA50_006809</name>
</gene>
<feature type="transmembrane region" description="Helical" evidence="6">
    <location>
        <begin position="245"/>
        <end position="263"/>
    </location>
</feature>
<keyword evidence="5 6" id="KW-0472">Membrane</keyword>
<dbReference type="PANTHER" id="PTHR21236">
    <property type="entry name" value="GOLGI MEMBRANE PROTEIN YIP1"/>
    <property type="match status" value="1"/>
</dbReference>
<name>A0ABQ8F8V9_9FUNG</name>
<accession>A0ABQ8F8V9</accession>
<dbReference type="Proteomes" id="UP001648503">
    <property type="component" value="Unassembled WGS sequence"/>
</dbReference>
<evidence type="ECO:0000256" key="6">
    <source>
        <dbReference type="RuleBase" id="RU361264"/>
    </source>
</evidence>
<evidence type="ECO:0000313" key="8">
    <source>
        <dbReference type="EMBL" id="KAH6594219.1"/>
    </source>
</evidence>
<protein>
    <recommendedName>
        <fullName evidence="6">Protein YIP</fullName>
    </recommendedName>
</protein>
<feature type="transmembrane region" description="Helical" evidence="6">
    <location>
        <begin position="158"/>
        <end position="178"/>
    </location>
</feature>
<evidence type="ECO:0000256" key="1">
    <source>
        <dbReference type="ARBA" id="ARBA00004141"/>
    </source>
</evidence>
<comment type="similarity">
    <text evidence="2 6">Belongs to the YIP1 family.</text>
</comment>
<keyword evidence="9" id="KW-1185">Reference proteome</keyword>
<feature type="transmembrane region" description="Helical" evidence="6">
    <location>
        <begin position="190"/>
        <end position="208"/>
    </location>
</feature>
<evidence type="ECO:0000256" key="3">
    <source>
        <dbReference type="ARBA" id="ARBA00022692"/>
    </source>
</evidence>
<dbReference type="InterPro" id="IPR045231">
    <property type="entry name" value="Yip1/4-like"/>
</dbReference>
<feature type="transmembrane region" description="Helical" evidence="6">
    <location>
        <begin position="214"/>
        <end position="238"/>
    </location>
</feature>
<feature type="domain" description="Yip1" evidence="7">
    <location>
        <begin position="117"/>
        <end position="260"/>
    </location>
</feature>
<reference evidence="8 9" key="1">
    <citation type="submission" date="2021-02" db="EMBL/GenBank/DDBJ databases">
        <title>Variation within the Batrachochytrium salamandrivorans European outbreak.</title>
        <authorList>
            <person name="Kelly M."/>
            <person name="Pasmans F."/>
            <person name="Shea T.P."/>
            <person name="Munoz J.F."/>
            <person name="Carranza S."/>
            <person name="Cuomo C.A."/>
            <person name="Martel A."/>
        </authorList>
    </citation>
    <scope>NUCLEOTIDE SEQUENCE [LARGE SCALE GENOMIC DNA]</scope>
    <source>
        <strain evidence="8 9">AMFP18/2</strain>
    </source>
</reference>
<feature type="transmembrane region" description="Helical" evidence="6">
    <location>
        <begin position="134"/>
        <end position="152"/>
    </location>
</feature>
<dbReference type="EMBL" id="JAFCIX010000338">
    <property type="protein sequence ID" value="KAH6594219.1"/>
    <property type="molecule type" value="Genomic_DNA"/>
</dbReference>